<protein>
    <submittedName>
        <fullName evidence="7">Glucoside xylosyltransferase 1-like</fullName>
    </submittedName>
</protein>
<dbReference type="Proteomes" id="UP000694843">
    <property type="component" value="Unplaced"/>
</dbReference>
<dbReference type="GO" id="GO:0016020">
    <property type="term" value="C:membrane"/>
    <property type="evidence" value="ECO:0007669"/>
    <property type="project" value="UniProtKB-SubCell"/>
</dbReference>
<dbReference type="InterPro" id="IPR029044">
    <property type="entry name" value="Nucleotide-diphossugar_trans"/>
</dbReference>
<dbReference type="OrthoDB" id="6238971at2759"/>
<evidence type="ECO:0000256" key="3">
    <source>
        <dbReference type="ARBA" id="ARBA00022676"/>
    </source>
</evidence>
<evidence type="ECO:0000313" key="7">
    <source>
        <dbReference type="RefSeq" id="XP_018010322.2"/>
    </source>
</evidence>
<dbReference type="InterPro" id="IPR051993">
    <property type="entry name" value="Glycosyltransferase_8"/>
</dbReference>
<evidence type="ECO:0000256" key="4">
    <source>
        <dbReference type="ARBA" id="ARBA00022679"/>
    </source>
</evidence>
<dbReference type="GeneID" id="108667768"/>
<accession>A0A8B7N8T3</accession>
<dbReference type="KEGG" id="hazt:108667768"/>
<evidence type="ECO:0000256" key="1">
    <source>
        <dbReference type="ARBA" id="ARBA00004606"/>
    </source>
</evidence>
<dbReference type="Gene3D" id="3.90.550.10">
    <property type="entry name" value="Spore Coat Polysaccharide Biosynthesis Protein SpsA, Chain A"/>
    <property type="match status" value="1"/>
</dbReference>
<evidence type="ECO:0000256" key="5">
    <source>
        <dbReference type="ARBA" id="ARBA00022968"/>
    </source>
</evidence>
<proteinExistence type="inferred from homology"/>
<dbReference type="GO" id="GO:0016266">
    <property type="term" value="P:protein O-linked glycosylation via N-acetyl-galactosamine"/>
    <property type="evidence" value="ECO:0007669"/>
    <property type="project" value="TreeGrafter"/>
</dbReference>
<keyword evidence="4" id="KW-0808">Transferase</keyword>
<dbReference type="AlphaFoldDB" id="A0A8B7N8T3"/>
<dbReference type="PANTHER" id="PTHR46012:SF2">
    <property type="entry name" value="IP22168P"/>
    <property type="match status" value="1"/>
</dbReference>
<keyword evidence="3" id="KW-0328">Glycosyltransferase</keyword>
<evidence type="ECO:0000313" key="6">
    <source>
        <dbReference type="Proteomes" id="UP000694843"/>
    </source>
</evidence>
<reference evidence="7" key="1">
    <citation type="submission" date="2025-08" db="UniProtKB">
        <authorList>
            <consortium name="RefSeq"/>
        </authorList>
    </citation>
    <scope>IDENTIFICATION</scope>
    <source>
        <tissue evidence="7">Whole organism</tissue>
    </source>
</reference>
<keyword evidence="5" id="KW-0735">Signal-anchor</keyword>
<organism evidence="6 7">
    <name type="scientific">Hyalella azteca</name>
    <name type="common">Amphipod</name>
    <dbReference type="NCBI Taxonomy" id="294128"/>
    <lineage>
        <taxon>Eukaryota</taxon>
        <taxon>Metazoa</taxon>
        <taxon>Ecdysozoa</taxon>
        <taxon>Arthropoda</taxon>
        <taxon>Crustacea</taxon>
        <taxon>Multicrustacea</taxon>
        <taxon>Malacostraca</taxon>
        <taxon>Eumalacostraca</taxon>
        <taxon>Peracarida</taxon>
        <taxon>Amphipoda</taxon>
        <taxon>Senticaudata</taxon>
        <taxon>Talitrida</taxon>
        <taxon>Talitroidea</taxon>
        <taxon>Hyalellidae</taxon>
        <taxon>Hyalella</taxon>
    </lineage>
</organism>
<evidence type="ECO:0000256" key="2">
    <source>
        <dbReference type="ARBA" id="ARBA00006351"/>
    </source>
</evidence>
<keyword evidence="6" id="KW-1185">Reference proteome</keyword>
<keyword evidence="5" id="KW-0812">Transmembrane</keyword>
<dbReference type="GO" id="GO:0035252">
    <property type="term" value="F:UDP-xylosyltransferase activity"/>
    <property type="evidence" value="ECO:0007669"/>
    <property type="project" value="TreeGrafter"/>
</dbReference>
<name>A0A8B7N8T3_HYAAZ</name>
<dbReference type="RefSeq" id="XP_018010322.2">
    <property type="nucleotide sequence ID" value="XM_018154833.2"/>
</dbReference>
<dbReference type="PANTHER" id="PTHR46012">
    <property type="entry name" value="IP22168P"/>
    <property type="match status" value="1"/>
</dbReference>
<gene>
    <name evidence="7" type="primary">LOC108667768</name>
</gene>
<comment type="subcellular location">
    <subcellularLocation>
        <location evidence="1">Membrane</location>
        <topology evidence="1">Single-pass type II membrane protein</topology>
    </subcellularLocation>
</comment>
<comment type="similarity">
    <text evidence="2">Belongs to the glycosyltransferase 8 family.</text>
</comment>
<sequence>MTKFETQLRQTKALIKSAIILSRAPIRFIILGNDDTVLHALEAFVSEWPPHLRSRLTLSYRPVFIPEGWHLMDLYEKCATEKLFLPWVLPEFDAVVYMDTDQVFMRPPEHLTEHFKYFDKKQVLGVAPVDGFYMQFNTKARNNELWNHQ</sequence>
<dbReference type="SUPFAM" id="SSF53448">
    <property type="entry name" value="Nucleotide-diphospho-sugar transferases"/>
    <property type="match status" value="1"/>
</dbReference>